<proteinExistence type="predicted"/>
<dbReference type="STRING" id="50990.A0A4Y7QCD2"/>
<reference evidence="2 3" key="1">
    <citation type="submission" date="2018-06" db="EMBL/GenBank/DDBJ databases">
        <title>A transcriptomic atlas of mushroom development highlights an independent origin of complex multicellularity.</title>
        <authorList>
            <consortium name="DOE Joint Genome Institute"/>
            <person name="Krizsan K."/>
            <person name="Almasi E."/>
            <person name="Merenyi Z."/>
            <person name="Sahu N."/>
            <person name="Viragh M."/>
            <person name="Koszo T."/>
            <person name="Mondo S."/>
            <person name="Kiss B."/>
            <person name="Balint B."/>
            <person name="Kues U."/>
            <person name="Barry K."/>
            <person name="Hegedus J.C."/>
            <person name="Henrissat B."/>
            <person name="Johnson J."/>
            <person name="Lipzen A."/>
            <person name="Ohm R."/>
            <person name="Nagy I."/>
            <person name="Pangilinan J."/>
            <person name="Yan J."/>
            <person name="Xiong Y."/>
            <person name="Grigoriev I.V."/>
            <person name="Hibbett D.S."/>
            <person name="Nagy L.G."/>
        </authorList>
    </citation>
    <scope>NUCLEOTIDE SEQUENCE [LARGE SCALE GENOMIC DNA]</scope>
    <source>
        <strain evidence="2 3">SZMC22713</strain>
    </source>
</reference>
<keyword evidence="1" id="KW-0472">Membrane</keyword>
<dbReference type="VEuPathDB" id="FungiDB:BD410DRAFT_633183"/>
<keyword evidence="3" id="KW-1185">Reference proteome</keyword>
<evidence type="ECO:0000256" key="1">
    <source>
        <dbReference type="SAM" id="Phobius"/>
    </source>
</evidence>
<keyword evidence="1" id="KW-1133">Transmembrane helix</keyword>
<dbReference type="OrthoDB" id="2535105at2759"/>
<sequence length="148" mass="16776">MSAPSLGNTMGALFLGLLLSTLLFGIICLQAYHYYQNFPEDRAYVKVFVAFLLALNAANVALFSEGMYHYLIANFGNFKAIMGPYGSLNIYSFLNSFITWMCQLYFAWRVWRVSNGNYFLTGAIICLTCIHFAFGTSMFLLRSGLWQC</sequence>
<keyword evidence="1" id="KW-0812">Transmembrane</keyword>
<protein>
    <submittedName>
        <fullName evidence="2">Uncharacterized protein</fullName>
    </submittedName>
</protein>
<feature type="transmembrane region" description="Helical" evidence="1">
    <location>
        <begin position="118"/>
        <end position="141"/>
    </location>
</feature>
<dbReference type="PANTHER" id="PTHR40465:SF1">
    <property type="entry name" value="DUF6534 DOMAIN-CONTAINING PROTEIN"/>
    <property type="match status" value="1"/>
</dbReference>
<dbReference type="Proteomes" id="UP000294933">
    <property type="component" value="Unassembled WGS sequence"/>
</dbReference>
<dbReference type="EMBL" id="ML170164">
    <property type="protein sequence ID" value="TDL25244.1"/>
    <property type="molecule type" value="Genomic_DNA"/>
</dbReference>
<evidence type="ECO:0000313" key="3">
    <source>
        <dbReference type="Proteomes" id="UP000294933"/>
    </source>
</evidence>
<organism evidence="2 3">
    <name type="scientific">Rickenella mellea</name>
    <dbReference type="NCBI Taxonomy" id="50990"/>
    <lineage>
        <taxon>Eukaryota</taxon>
        <taxon>Fungi</taxon>
        <taxon>Dikarya</taxon>
        <taxon>Basidiomycota</taxon>
        <taxon>Agaricomycotina</taxon>
        <taxon>Agaricomycetes</taxon>
        <taxon>Hymenochaetales</taxon>
        <taxon>Rickenellaceae</taxon>
        <taxon>Rickenella</taxon>
    </lineage>
</organism>
<dbReference type="AlphaFoldDB" id="A0A4Y7QCD2"/>
<dbReference type="PANTHER" id="PTHR40465">
    <property type="entry name" value="CHROMOSOME 1, WHOLE GENOME SHOTGUN SEQUENCE"/>
    <property type="match status" value="1"/>
</dbReference>
<accession>A0A4Y7QCD2</accession>
<gene>
    <name evidence="2" type="ORF">BD410DRAFT_633183</name>
</gene>
<feature type="transmembrane region" description="Helical" evidence="1">
    <location>
        <begin position="12"/>
        <end position="35"/>
    </location>
</feature>
<name>A0A4Y7QCD2_9AGAM</name>
<evidence type="ECO:0000313" key="2">
    <source>
        <dbReference type="EMBL" id="TDL25244.1"/>
    </source>
</evidence>
<feature type="transmembrane region" description="Helical" evidence="1">
    <location>
        <begin position="88"/>
        <end position="106"/>
    </location>
</feature>
<feature type="transmembrane region" description="Helical" evidence="1">
    <location>
        <begin position="47"/>
        <end position="68"/>
    </location>
</feature>